<proteinExistence type="inferred from homology"/>
<dbReference type="PANTHER" id="PTHR43673:SF10">
    <property type="entry name" value="NADH DEHYDROGENASE_NAD(P)H NITROREDUCTASE XCC3605-RELATED"/>
    <property type="match status" value="1"/>
</dbReference>
<name>A0A4R1BVH0_9ACTN</name>
<dbReference type="Gene3D" id="3.40.109.10">
    <property type="entry name" value="NADH Oxidase"/>
    <property type="match status" value="1"/>
</dbReference>
<dbReference type="InterPro" id="IPR000415">
    <property type="entry name" value="Nitroreductase-like"/>
</dbReference>
<dbReference type="SUPFAM" id="SSF55469">
    <property type="entry name" value="FMN-dependent nitroreductase-like"/>
    <property type="match status" value="1"/>
</dbReference>
<keyword evidence="2" id="KW-0560">Oxidoreductase</keyword>
<feature type="region of interest" description="Disordered" evidence="3">
    <location>
        <begin position="162"/>
        <end position="193"/>
    </location>
</feature>
<dbReference type="PANTHER" id="PTHR43673">
    <property type="entry name" value="NAD(P)H NITROREDUCTASE YDGI-RELATED"/>
    <property type="match status" value="1"/>
</dbReference>
<comment type="caution">
    <text evidence="5">The sequence shown here is derived from an EMBL/GenBank/DDBJ whole genome shotgun (WGS) entry which is preliminary data.</text>
</comment>
<keyword evidence="6" id="KW-1185">Reference proteome</keyword>
<accession>A0A4R1BVH0</accession>
<dbReference type="AlphaFoldDB" id="A0A4R1BVH0"/>
<dbReference type="GO" id="GO:0016491">
    <property type="term" value="F:oxidoreductase activity"/>
    <property type="evidence" value="ECO:0007669"/>
    <property type="project" value="UniProtKB-KW"/>
</dbReference>
<sequence length="193" mass="21187">MTSGTPLTDFALNRFSPLRFDGTHTVTPTDLSTLLDAARRAPSAGNAQPWRFVVAHRGDDHHRRLVPHLARSSAQWAPEASVLLVAISHRWVEDTDLEYSEFAHYDLGQAVAHLTFQAWAMGLAVHQFRAFDKAGITAAFGVPEHLEVTTIAAIGRPADDAANLSGAGTSRERRSVAEVTWPPAHQWKRPPGR</sequence>
<dbReference type="EMBL" id="SJZJ01000027">
    <property type="protein sequence ID" value="TCJ21989.1"/>
    <property type="molecule type" value="Genomic_DNA"/>
</dbReference>
<dbReference type="RefSeq" id="WP_131585158.1">
    <property type="nucleotide sequence ID" value="NZ_SJZJ01000027.1"/>
</dbReference>
<comment type="similarity">
    <text evidence="1">Belongs to the nitroreductase family.</text>
</comment>
<evidence type="ECO:0000256" key="3">
    <source>
        <dbReference type="SAM" id="MobiDB-lite"/>
    </source>
</evidence>
<feature type="domain" description="Nitroreductase" evidence="4">
    <location>
        <begin position="13"/>
        <end position="71"/>
    </location>
</feature>
<evidence type="ECO:0000313" key="6">
    <source>
        <dbReference type="Proteomes" id="UP000295453"/>
    </source>
</evidence>
<organism evidence="5 6">
    <name type="scientific">Nocardioides jejuensis</name>
    <dbReference type="NCBI Taxonomy" id="2502782"/>
    <lineage>
        <taxon>Bacteria</taxon>
        <taxon>Bacillati</taxon>
        <taxon>Actinomycetota</taxon>
        <taxon>Actinomycetes</taxon>
        <taxon>Propionibacteriales</taxon>
        <taxon>Nocardioidaceae</taxon>
        <taxon>Nocardioides</taxon>
    </lineage>
</organism>
<dbReference type="OrthoDB" id="9802510at2"/>
<evidence type="ECO:0000259" key="4">
    <source>
        <dbReference type="Pfam" id="PF00881"/>
    </source>
</evidence>
<dbReference type="Pfam" id="PF00881">
    <property type="entry name" value="Nitroreductase"/>
    <property type="match status" value="1"/>
</dbReference>
<dbReference type="InterPro" id="IPR029479">
    <property type="entry name" value="Nitroreductase"/>
</dbReference>
<evidence type="ECO:0000256" key="2">
    <source>
        <dbReference type="ARBA" id="ARBA00023002"/>
    </source>
</evidence>
<reference evidence="5 6" key="1">
    <citation type="submission" date="2019-03" db="EMBL/GenBank/DDBJ databases">
        <authorList>
            <person name="Kim M.K.M."/>
        </authorList>
    </citation>
    <scope>NUCLEOTIDE SEQUENCE [LARGE SCALE GENOMIC DNA]</scope>
    <source>
        <strain evidence="5 6">18JY15-6</strain>
    </source>
</reference>
<dbReference type="Proteomes" id="UP000295453">
    <property type="component" value="Unassembled WGS sequence"/>
</dbReference>
<gene>
    <name evidence="5" type="ORF">EPD65_13890</name>
</gene>
<evidence type="ECO:0000313" key="5">
    <source>
        <dbReference type="EMBL" id="TCJ21989.1"/>
    </source>
</evidence>
<protein>
    <submittedName>
        <fullName evidence="5">Nitroreductase</fullName>
    </submittedName>
</protein>
<evidence type="ECO:0000256" key="1">
    <source>
        <dbReference type="ARBA" id="ARBA00007118"/>
    </source>
</evidence>